<accession>A0A3S5AGP3</accession>
<evidence type="ECO:0000256" key="1">
    <source>
        <dbReference type="SAM" id="SignalP"/>
    </source>
</evidence>
<feature type="signal peptide" evidence="1">
    <location>
        <begin position="1"/>
        <end position="25"/>
    </location>
</feature>
<feature type="chain" id="PRO_5018750284" description="Secreted protein" evidence="1">
    <location>
        <begin position="26"/>
        <end position="77"/>
    </location>
</feature>
<reference evidence="2" key="1">
    <citation type="submission" date="2018-11" db="EMBL/GenBank/DDBJ databases">
        <authorList>
            <consortium name="Pathogen Informatics"/>
        </authorList>
    </citation>
    <scope>NUCLEOTIDE SEQUENCE</scope>
</reference>
<keyword evidence="3" id="KW-1185">Reference proteome</keyword>
<evidence type="ECO:0008006" key="4">
    <source>
        <dbReference type="Google" id="ProtNLM"/>
    </source>
</evidence>
<comment type="caution">
    <text evidence="2">The sequence shown here is derived from an EMBL/GenBank/DDBJ whole genome shotgun (WGS) entry which is preliminary data.</text>
</comment>
<keyword evidence="1" id="KW-0732">Signal</keyword>
<dbReference type="EMBL" id="CAAALY010061918">
    <property type="protein sequence ID" value="VEL23438.1"/>
    <property type="molecule type" value="Genomic_DNA"/>
</dbReference>
<evidence type="ECO:0000313" key="3">
    <source>
        <dbReference type="Proteomes" id="UP000784294"/>
    </source>
</evidence>
<dbReference type="AlphaFoldDB" id="A0A3S5AGP3"/>
<protein>
    <recommendedName>
        <fullName evidence="4">Secreted protein</fullName>
    </recommendedName>
</protein>
<proteinExistence type="predicted"/>
<evidence type="ECO:0000313" key="2">
    <source>
        <dbReference type="EMBL" id="VEL23438.1"/>
    </source>
</evidence>
<dbReference type="Proteomes" id="UP000784294">
    <property type="component" value="Unassembled WGS sequence"/>
</dbReference>
<name>A0A3S5AGP3_9PLAT</name>
<sequence length="77" mass="8247">MFAEANKGLAYLLAIFAFQAGPICSLQDDGPKLARSSGRLVVNARLTRQRTEKCAFILGSSKLSRFVGRASLGQSGK</sequence>
<organism evidence="2 3">
    <name type="scientific">Protopolystoma xenopodis</name>
    <dbReference type="NCBI Taxonomy" id="117903"/>
    <lineage>
        <taxon>Eukaryota</taxon>
        <taxon>Metazoa</taxon>
        <taxon>Spiralia</taxon>
        <taxon>Lophotrochozoa</taxon>
        <taxon>Platyhelminthes</taxon>
        <taxon>Monogenea</taxon>
        <taxon>Polyopisthocotylea</taxon>
        <taxon>Polystomatidea</taxon>
        <taxon>Polystomatidae</taxon>
        <taxon>Protopolystoma</taxon>
    </lineage>
</organism>
<gene>
    <name evidence="2" type="ORF">PXEA_LOCUS16878</name>
</gene>